<feature type="non-terminal residue" evidence="3">
    <location>
        <position position="1"/>
    </location>
</feature>
<dbReference type="InterPro" id="IPR043502">
    <property type="entry name" value="DNA/RNA_pol_sf"/>
</dbReference>
<dbReference type="VEuPathDB" id="FungiDB:NEUTE1DRAFT_50873"/>
<reference evidence="4" key="1">
    <citation type="journal article" date="2011" name="Genetics">
        <title>Massive changes in genome architecture accompany the transition to self-fertility in the filamentous fungus Neurospora tetrasperma.</title>
        <authorList>
            <person name="Ellison C.E."/>
            <person name="Stajich J.E."/>
            <person name="Jacobson D.J."/>
            <person name="Natvig D.O."/>
            <person name="Lapidus A."/>
            <person name="Foster B."/>
            <person name="Aerts A."/>
            <person name="Riley R."/>
            <person name="Lindquist E.A."/>
            <person name="Grigoriev I.V."/>
            <person name="Taylor J.W."/>
        </authorList>
    </citation>
    <scope>NUCLEOTIDE SEQUENCE [LARGE SCALE GENOMIC DNA]</scope>
    <source>
        <strain evidence="4">FGSC 2508 / P0657</strain>
    </source>
</reference>
<evidence type="ECO:0000313" key="3">
    <source>
        <dbReference type="EMBL" id="EGO53545.1"/>
    </source>
</evidence>
<accession>F8N4K7</accession>
<evidence type="ECO:0000313" key="4">
    <source>
        <dbReference type="Proteomes" id="UP000008065"/>
    </source>
</evidence>
<dbReference type="OrthoDB" id="5152741at2759"/>
<protein>
    <submittedName>
        <fullName evidence="3">Uncharacterized protein</fullName>
    </submittedName>
</protein>
<comment type="subcellular location">
    <subcellularLocation>
        <location evidence="1">Mitochondrion</location>
    </subcellularLocation>
</comment>
<dbReference type="RefSeq" id="XP_009854944.1">
    <property type="nucleotide sequence ID" value="XM_009856642.1"/>
</dbReference>
<dbReference type="Gene3D" id="3.10.10.10">
    <property type="entry name" value="HIV Type 1 Reverse Transcriptase, subunit A, domain 1"/>
    <property type="match status" value="1"/>
</dbReference>
<dbReference type="EMBL" id="GL891382">
    <property type="protein sequence ID" value="EGO53545.1"/>
    <property type="molecule type" value="Genomic_DNA"/>
</dbReference>
<dbReference type="Gene3D" id="3.30.70.270">
    <property type="match status" value="1"/>
</dbReference>
<dbReference type="GeneID" id="20828280"/>
<dbReference type="GO" id="GO:0005739">
    <property type="term" value="C:mitochondrion"/>
    <property type="evidence" value="ECO:0007669"/>
    <property type="project" value="UniProtKB-SubCell"/>
</dbReference>
<gene>
    <name evidence="3" type="ORF">NEUTE1DRAFT_50873</name>
</gene>
<dbReference type="InterPro" id="IPR043128">
    <property type="entry name" value="Rev_trsase/Diguanyl_cyclase"/>
</dbReference>
<proteinExistence type="predicted"/>
<keyword evidence="4" id="KW-1185">Reference proteome</keyword>
<organism evidence="3 4">
    <name type="scientific">Neurospora tetrasperma (strain FGSC 2508 / ATCC MYA-4615 / P0657)</name>
    <dbReference type="NCBI Taxonomy" id="510951"/>
    <lineage>
        <taxon>Eukaryota</taxon>
        <taxon>Fungi</taxon>
        <taxon>Dikarya</taxon>
        <taxon>Ascomycota</taxon>
        <taxon>Pezizomycotina</taxon>
        <taxon>Sordariomycetes</taxon>
        <taxon>Sordariomycetidae</taxon>
        <taxon>Sordariales</taxon>
        <taxon>Sordariaceae</taxon>
        <taxon>Neurospora</taxon>
    </lineage>
</organism>
<dbReference type="AlphaFoldDB" id="F8N4K7"/>
<evidence type="ECO:0000256" key="1">
    <source>
        <dbReference type="ARBA" id="ARBA00004173"/>
    </source>
</evidence>
<dbReference type="Proteomes" id="UP000008065">
    <property type="component" value="Unassembled WGS sequence"/>
</dbReference>
<sequence length="65" mass="7409">LNDNLVKGFIQLLILDVASLILLVRKLGSGVRICVNYRGINNISLKNKYLLLLIKEILDVIYRVK</sequence>
<evidence type="ECO:0000256" key="2">
    <source>
        <dbReference type="ARBA" id="ARBA00023128"/>
    </source>
</evidence>
<dbReference type="HOGENOM" id="CLU_000384_35_2_1"/>
<keyword evidence="2" id="KW-0496">Mitochondrion</keyword>
<name>F8N4K7_NEUT8</name>
<dbReference type="KEGG" id="nte:NEUTE1DRAFT50873"/>
<dbReference type="SUPFAM" id="SSF56672">
    <property type="entry name" value="DNA/RNA polymerases"/>
    <property type="match status" value="1"/>
</dbReference>